<dbReference type="Proteomes" id="UP000295726">
    <property type="component" value="Unassembled WGS sequence"/>
</dbReference>
<dbReference type="PANTHER" id="PTHR24322:SF736">
    <property type="entry name" value="RETINOL DEHYDROGENASE 10"/>
    <property type="match status" value="1"/>
</dbReference>
<accession>A0A4R3KFW3</accession>
<protein>
    <submittedName>
        <fullName evidence="4">NADP-dependent 3-hydroxy acid dehydrogenase YdfG</fullName>
    </submittedName>
</protein>
<proteinExistence type="inferred from homology"/>
<dbReference type="Gene3D" id="3.40.50.720">
    <property type="entry name" value="NAD(P)-binding Rossmann-like Domain"/>
    <property type="match status" value="1"/>
</dbReference>
<evidence type="ECO:0000256" key="1">
    <source>
        <dbReference type="ARBA" id="ARBA00006484"/>
    </source>
</evidence>
<dbReference type="PRINTS" id="PR00081">
    <property type="entry name" value="GDHRDH"/>
</dbReference>
<keyword evidence="5" id="KW-1185">Reference proteome</keyword>
<dbReference type="OrthoDB" id="9775296at2"/>
<dbReference type="CDD" id="cd05233">
    <property type="entry name" value="SDR_c"/>
    <property type="match status" value="1"/>
</dbReference>
<reference evidence="4 5" key="1">
    <citation type="submission" date="2019-03" db="EMBL/GenBank/DDBJ databases">
        <title>Genomic Encyclopedia of Type Strains, Phase IV (KMG-IV): sequencing the most valuable type-strain genomes for metagenomic binning, comparative biology and taxonomic classification.</title>
        <authorList>
            <person name="Goeker M."/>
        </authorList>
    </citation>
    <scope>NUCLEOTIDE SEQUENCE [LARGE SCALE GENOMIC DNA]</scope>
    <source>
        <strain evidence="4 5">DSM 29489</strain>
    </source>
</reference>
<evidence type="ECO:0000313" key="5">
    <source>
        <dbReference type="Proteomes" id="UP000295726"/>
    </source>
</evidence>
<evidence type="ECO:0000256" key="2">
    <source>
        <dbReference type="ARBA" id="ARBA00023002"/>
    </source>
</evidence>
<dbReference type="PANTHER" id="PTHR24322">
    <property type="entry name" value="PKSB"/>
    <property type="match status" value="1"/>
</dbReference>
<comment type="similarity">
    <text evidence="1 3">Belongs to the short-chain dehydrogenases/reductases (SDR) family.</text>
</comment>
<name>A0A4R3KFW3_9FIRM</name>
<organism evidence="4 5">
    <name type="scientific">Muricomes intestini</name>
    <dbReference type="NCBI Taxonomy" id="1796634"/>
    <lineage>
        <taxon>Bacteria</taxon>
        <taxon>Bacillati</taxon>
        <taxon>Bacillota</taxon>
        <taxon>Clostridia</taxon>
        <taxon>Lachnospirales</taxon>
        <taxon>Lachnospiraceae</taxon>
        <taxon>Muricomes</taxon>
    </lineage>
</organism>
<comment type="caution">
    <text evidence="4">The sequence shown here is derived from an EMBL/GenBank/DDBJ whole genome shotgun (WGS) entry which is preliminary data.</text>
</comment>
<dbReference type="PRINTS" id="PR00080">
    <property type="entry name" value="SDRFAMILY"/>
</dbReference>
<evidence type="ECO:0000313" key="4">
    <source>
        <dbReference type="EMBL" id="TCS82284.1"/>
    </source>
</evidence>
<dbReference type="EMBL" id="SLZZ01000002">
    <property type="protein sequence ID" value="TCS82284.1"/>
    <property type="molecule type" value="Genomic_DNA"/>
</dbReference>
<dbReference type="GO" id="GO:0016616">
    <property type="term" value="F:oxidoreductase activity, acting on the CH-OH group of donors, NAD or NADP as acceptor"/>
    <property type="evidence" value="ECO:0007669"/>
    <property type="project" value="TreeGrafter"/>
</dbReference>
<gene>
    <name evidence="4" type="ORF">EDD59_102151</name>
</gene>
<dbReference type="InterPro" id="IPR036291">
    <property type="entry name" value="NAD(P)-bd_dom_sf"/>
</dbReference>
<dbReference type="RefSeq" id="WP_132378483.1">
    <property type="nucleotide sequence ID" value="NZ_DAIPCY010000032.1"/>
</dbReference>
<keyword evidence="2" id="KW-0560">Oxidoreductase</keyword>
<dbReference type="Pfam" id="PF00106">
    <property type="entry name" value="adh_short"/>
    <property type="match status" value="1"/>
</dbReference>
<evidence type="ECO:0000256" key="3">
    <source>
        <dbReference type="RuleBase" id="RU000363"/>
    </source>
</evidence>
<dbReference type="AlphaFoldDB" id="A0A4R3KFW3"/>
<sequence length="284" mass="31129">MKDFKGKTALITGAGNGFGAEFAKEAALREMKLVLVDIDGEDVQRTLAACKEMGAEGIALELDVSLYENVKKMVSTAMEAYGSIDLLINNAGIAIGGVIWETPVQDYDWTLSINVQAQVYAMHEVIPIMLKQGSDCHIVNVASVAGVITSDGLAAYHMSKHASVALSESVLMDLQAIGASIGMSVYCPGFVQTDLHHYERHRPERFAKGDDSYYKSTAYQNVLKRAEYVITTGIPIDSVGMSVFIAIEENQFYILTHPKYFPLIGTRCKDILEGRIPNIENIPR</sequence>
<dbReference type="InterPro" id="IPR002347">
    <property type="entry name" value="SDR_fam"/>
</dbReference>
<dbReference type="SUPFAM" id="SSF51735">
    <property type="entry name" value="NAD(P)-binding Rossmann-fold domains"/>
    <property type="match status" value="1"/>
</dbReference>